<accession>A0ABN8ZID3</accession>
<dbReference type="EMBL" id="OX460345">
    <property type="protein sequence ID" value="CAI9173605.1"/>
    <property type="molecule type" value="Genomic_DNA"/>
</dbReference>
<reference evidence="1" key="1">
    <citation type="submission" date="2023-04" db="EMBL/GenBank/DDBJ databases">
        <authorList>
            <consortium name="ELIXIR-Norway"/>
        </authorList>
    </citation>
    <scope>NUCLEOTIDE SEQUENCE [LARGE SCALE GENOMIC DNA]</scope>
</reference>
<organism evidence="1 2">
    <name type="scientific">Rangifer tarandus platyrhynchus</name>
    <name type="common">Svalbard reindeer</name>
    <dbReference type="NCBI Taxonomy" id="3082113"/>
    <lineage>
        <taxon>Eukaryota</taxon>
        <taxon>Metazoa</taxon>
        <taxon>Chordata</taxon>
        <taxon>Craniata</taxon>
        <taxon>Vertebrata</taxon>
        <taxon>Euteleostomi</taxon>
        <taxon>Mammalia</taxon>
        <taxon>Eutheria</taxon>
        <taxon>Laurasiatheria</taxon>
        <taxon>Artiodactyla</taxon>
        <taxon>Ruminantia</taxon>
        <taxon>Pecora</taxon>
        <taxon>Cervidae</taxon>
        <taxon>Odocoileinae</taxon>
        <taxon>Rangifer</taxon>
    </lineage>
</organism>
<sequence length="102" mass="11837">MWSDGKEHHVYASYSSSGVLIKEDEQKTIAVARKPHLRVWVKEWGMEFLSTGKGCGGRRGRAVKIRKQEKYFIMLMQKGKRSISVFLKRLWVIENLLRSLGV</sequence>
<dbReference type="Proteomes" id="UP001176941">
    <property type="component" value="Chromosome 34"/>
</dbReference>
<name>A0ABN8ZID3_RANTA</name>
<keyword evidence="2" id="KW-1185">Reference proteome</keyword>
<proteinExistence type="predicted"/>
<gene>
    <name evidence="1" type="ORF">MRATA1EN1_LOCUS22567</name>
</gene>
<evidence type="ECO:0000313" key="2">
    <source>
        <dbReference type="Proteomes" id="UP001176941"/>
    </source>
</evidence>
<evidence type="ECO:0000313" key="1">
    <source>
        <dbReference type="EMBL" id="CAI9173605.1"/>
    </source>
</evidence>
<protein>
    <submittedName>
        <fullName evidence="1">Uncharacterized protein</fullName>
    </submittedName>
</protein>